<organism evidence="1 2">
    <name type="scientific">Paractinoplanes ovalisporus</name>
    <dbReference type="NCBI Taxonomy" id="2810368"/>
    <lineage>
        <taxon>Bacteria</taxon>
        <taxon>Bacillati</taxon>
        <taxon>Actinomycetota</taxon>
        <taxon>Actinomycetes</taxon>
        <taxon>Micromonosporales</taxon>
        <taxon>Micromonosporaceae</taxon>
        <taxon>Paractinoplanes</taxon>
    </lineage>
</organism>
<evidence type="ECO:0000313" key="2">
    <source>
        <dbReference type="Proteomes" id="UP000632138"/>
    </source>
</evidence>
<name>A0ABS2AB75_9ACTN</name>
<dbReference type="Proteomes" id="UP000632138">
    <property type="component" value="Unassembled WGS sequence"/>
</dbReference>
<sequence>MSEQGRHLTRESFIEYLNADYPVDLPIDGEPRVLIFVDTDNRRIGLRVSAGAGEKARPTGLEHVKILAVHHQGQRMIEVEIDEPRLFVDAYPILRGVADRIQLDRMSVARALSETLRRLGHLIKAEQSLTREVETGLIGELTLLAGLVTVMPPELALTAWRGGSEEHDFGLPSVDVEVKTTTSESRSHRISSATQLQATGERALWLLSMQLTAAGTDGTTVAALIERVRALFTTPLLRDEFDSRVQAAGWAERYANSSLQRWRFRSEPAIYHVAGNFPRLTAEQLAFAGTDLNVITDIRYRIDLSGRTGDEAPEPLRAAVQAGRQELP</sequence>
<dbReference type="InterPro" id="IPR025534">
    <property type="entry name" value="DUF4420"/>
</dbReference>
<dbReference type="Pfam" id="PF14390">
    <property type="entry name" value="DUF4420"/>
    <property type="match status" value="1"/>
</dbReference>
<dbReference type="EMBL" id="JAENHP010000004">
    <property type="protein sequence ID" value="MBM2617043.1"/>
    <property type="molecule type" value="Genomic_DNA"/>
</dbReference>
<gene>
    <name evidence="1" type="ORF">JIG36_15910</name>
</gene>
<reference evidence="1 2" key="1">
    <citation type="submission" date="2021-01" db="EMBL/GenBank/DDBJ databases">
        <title>Actinoplanes sp. nov. LDG1-06 isolated from lichen.</title>
        <authorList>
            <person name="Saeng-In P."/>
            <person name="Phongsopitanun W."/>
            <person name="Kanchanasin P."/>
            <person name="Yuki M."/>
            <person name="Kudo T."/>
            <person name="Ohkuma M."/>
            <person name="Tanasupawat S."/>
        </authorList>
    </citation>
    <scope>NUCLEOTIDE SEQUENCE [LARGE SCALE GENOMIC DNA]</scope>
    <source>
        <strain evidence="1 2">LDG1-06</strain>
    </source>
</reference>
<comment type="caution">
    <text evidence="1">The sequence shown here is derived from an EMBL/GenBank/DDBJ whole genome shotgun (WGS) entry which is preliminary data.</text>
</comment>
<keyword evidence="2" id="KW-1185">Reference proteome</keyword>
<proteinExistence type="predicted"/>
<dbReference type="RefSeq" id="WP_203377048.1">
    <property type="nucleotide sequence ID" value="NZ_JAENHP010000004.1"/>
</dbReference>
<accession>A0ABS2AB75</accession>
<evidence type="ECO:0000313" key="1">
    <source>
        <dbReference type="EMBL" id="MBM2617043.1"/>
    </source>
</evidence>
<protein>
    <submittedName>
        <fullName evidence="1">PD-(D/E)XK motif protein</fullName>
    </submittedName>
</protein>